<evidence type="ECO:0000313" key="10">
    <source>
        <dbReference type="Proteomes" id="UP000311382"/>
    </source>
</evidence>
<reference evidence="9 10" key="1">
    <citation type="submission" date="2019-03" db="EMBL/GenBank/DDBJ databases">
        <title>Rhodosporidium diobovatum UCD-FST 08-225 genome sequencing, assembly, and annotation.</title>
        <authorList>
            <person name="Fakankun I.U."/>
            <person name="Fristensky B."/>
            <person name="Levin D.B."/>
        </authorList>
    </citation>
    <scope>NUCLEOTIDE SEQUENCE [LARGE SCALE GENOMIC DNA]</scope>
    <source>
        <strain evidence="9 10">UCD-FST 08-225</strain>
    </source>
</reference>
<feature type="compositionally biased region" description="Low complexity" evidence="7">
    <location>
        <begin position="266"/>
        <end position="298"/>
    </location>
</feature>
<proteinExistence type="predicted"/>
<keyword evidence="5" id="KW-0539">Nucleus</keyword>
<dbReference type="PANTHER" id="PTHR24215:SF35">
    <property type="entry name" value="MUSCLE LIM PROTEIN MLP84B"/>
    <property type="match status" value="1"/>
</dbReference>
<dbReference type="OrthoDB" id="8062037at2759"/>
<feature type="compositionally biased region" description="Low complexity" evidence="7">
    <location>
        <begin position="173"/>
        <end position="206"/>
    </location>
</feature>
<dbReference type="GO" id="GO:0005634">
    <property type="term" value="C:nucleus"/>
    <property type="evidence" value="ECO:0007669"/>
    <property type="project" value="UniProtKB-SubCell"/>
</dbReference>
<dbReference type="Gene3D" id="2.10.110.10">
    <property type="entry name" value="Cysteine Rich Protein"/>
    <property type="match status" value="2"/>
</dbReference>
<dbReference type="PANTHER" id="PTHR24215">
    <property type="entry name" value="RHO-GTPASE-ACTIVATING PROTEIN LRG1"/>
    <property type="match status" value="1"/>
</dbReference>
<dbReference type="SUPFAM" id="SSF57716">
    <property type="entry name" value="Glucocorticoid receptor-like (DNA-binding domain)"/>
    <property type="match status" value="3"/>
</dbReference>
<evidence type="ECO:0000256" key="2">
    <source>
        <dbReference type="ARBA" id="ARBA00022723"/>
    </source>
</evidence>
<dbReference type="GO" id="GO:0005737">
    <property type="term" value="C:cytoplasm"/>
    <property type="evidence" value="ECO:0007669"/>
    <property type="project" value="TreeGrafter"/>
</dbReference>
<evidence type="ECO:0000313" key="9">
    <source>
        <dbReference type="EMBL" id="TNY24035.1"/>
    </source>
</evidence>
<evidence type="ECO:0000256" key="1">
    <source>
        <dbReference type="ARBA" id="ARBA00004123"/>
    </source>
</evidence>
<accession>A0A5C5G4U3</accession>
<dbReference type="Pfam" id="PF00412">
    <property type="entry name" value="LIM"/>
    <property type="match status" value="2"/>
</dbReference>
<dbReference type="PROSITE" id="PS00478">
    <property type="entry name" value="LIM_DOMAIN_1"/>
    <property type="match status" value="1"/>
</dbReference>
<evidence type="ECO:0000259" key="8">
    <source>
        <dbReference type="PROSITE" id="PS50023"/>
    </source>
</evidence>
<keyword evidence="2 6" id="KW-0479">Metal-binding</keyword>
<feature type="region of interest" description="Disordered" evidence="7">
    <location>
        <begin position="119"/>
        <end position="298"/>
    </location>
</feature>
<organism evidence="9 10">
    <name type="scientific">Rhodotorula diobovata</name>
    <dbReference type="NCBI Taxonomy" id="5288"/>
    <lineage>
        <taxon>Eukaryota</taxon>
        <taxon>Fungi</taxon>
        <taxon>Dikarya</taxon>
        <taxon>Basidiomycota</taxon>
        <taxon>Pucciniomycotina</taxon>
        <taxon>Microbotryomycetes</taxon>
        <taxon>Sporidiobolales</taxon>
        <taxon>Sporidiobolaceae</taxon>
        <taxon>Rhodotorula</taxon>
    </lineage>
</organism>
<comment type="subcellular location">
    <subcellularLocation>
        <location evidence="1">Nucleus</location>
    </subcellularLocation>
</comment>
<feature type="domain" description="LIM zinc-binding" evidence="8">
    <location>
        <begin position="303"/>
        <end position="365"/>
    </location>
</feature>
<feature type="region of interest" description="Disordered" evidence="7">
    <location>
        <begin position="36"/>
        <end position="59"/>
    </location>
</feature>
<evidence type="ECO:0000256" key="5">
    <source>
        <dbReference type="ARBA" id="ARBA00023242"/>
    </source>
</evidence>
<dbReference type="GO" id="GO:0030036">
    <property type="term" value="P:actin cytoskeleton organization"/>
    <property type="evidence" value="ECO:0007669"/>
    <property type="project" value="TreeGrafter"/>
</dbReference>
<dbReference type="GO" id="GO:0046872">
    <property type="term" value="F:metal ion binding"/>
    <property type="evidence" value="ECO:0007669"/>
    <property type="project" value="UniProtKB-KW"/>
</dbReference>
<comment type="caution">
    <text evidence="9">The sequence shown here is derived from an EMBL/GenBank/DDBJ whole genome shotgun (WGS) entry which is preliminary data.</text>
</comment>
<evidence type="ECO:0000256" key="6">
    <source>
        <dbReference type="PROSITE-ProRule" id="PRU00125"/>
    </source>
</evidence>
<keyword evidence="4 6" id="KW-0862">Zinc</keyword>
<protein>
    <recommendedName>
        <fullName evidence="8">LIM zinc-binding domain-containing protein</fullName>
    </recommendedName>
</protein>
<dbReference type="InterPro" id="IPR001781">
    <property type="entry name" value="Znf_LIM"/>
</dbReference>
<keyword evidence="10" id="KW-1185">Reference proteome</keyword>
<keyword evidence="3" id="KW-0677">Repeat</keyword>
<feature type="compositionally biased region" description="Low complexity" evidence="7">
    <location>
        <begin position="222"/>
        <end position="239"/>
    </location>
</feature>
<feature type="compositionally biased region" description="Pro residues" evidence="7">
    <location>
        <begin position="159"/>
        <end position="172"/>
    </location>
</feature>
<dbReference type="Proteomes" id="UP000311382">
    <property type="component" value="Unassembled WGS sequence"/>
</dbReference>
<evidence type="ECO:0000256" key="7">
    <source>
        <dbReference type="SAM" id="MobiDB-lite"/>
    </source>
</evidence>
<dbReference type="AlphaFoldDB" id="A0A5C5G4U3"/>
<dbReference type="CDD" id="cd09401">
    <property type="entry name" value="LIM_TLP_like"/>
    <property type="match status" value="1"/>
</dbReference>
<gene>
    <name evidence="9" type="ORF">DMC30DRAFT_213373</name>
</gene>
<dbReference type="GO" id="GO:0030695">
    <property type="term" value="F:GTPase regulator activity"/>
    <property type="evidence" value="ECO:0007669"/>
    <property type="project" value="UniProtKB-ARBA"/>
</dbReference>
<name>A0A5C5G4U3_9BASI</name>
<evidence type="ECO:0000256" key="4">
    <source>
        <dbReference type="ARBA" id="ARBA00022833"/>
    </source>
</evidence>
<dbReference type="STRING" id="5288.A0A5C5G4U3"/>
<feature type="domain" description="LIM zinc-binding" evidence="8">
    <location>
        <begin position="10"/>
        <end position="103"/>
    </location>
</feature>
<evidence type="ECO:0000256" key="3">
    <source>
        <dbReference type="ARBA" id="ARBA00022737"/>
    </source>
</evidence>
<dbReference type="EMBL" id="SOZI01000005">
    <property type="protein sequence ID" value="TNY24035.1"/>
    <property type="molecule type" value="Genomic_DNA"/>
</dbReference>
<keyword evidence="6" id="KW-0440">LIM domain</keyword>
<dbReference type="PROSITE" id="PS50023">
    <property type="entry name" value="LIM_DOMAIN_2"/>
    <property type="match status" value="2"/>
</dbReference>
<dbReference type="SMART" id="SM00132">
    <property type="entry name" value="LIM"/>
    <property type="match status" value="2"/>
</dbReference>
<sequence>MPPRVYGGAPKCPTCDKSVYAAEQVLGPAGTVRHSIRIPPSPRCSRGSSTSPHTSADPVHRRAQYHKLCLKCKQCGKLLEPRLLVDHDGQAYCKACHGKSYGTKGYGAGGALVGEYAPRSVESSPTKHAPVSPPTAPSARPVAAAPPPAVPTRPLFASPAPPRPTPPPPVAPAPAARGPSPVPSSAAPAPSAPAAPVAPASSLLARPAPPPKPASIVSRAGAAASTPSTDGDSADASSAQPHKVATPAFDDDDQRGPLTSSTPGRSSLTSPSALADSLSSLSIPTRSRTSLTSAPPSLSNLPSLCPSCSKPVYHAERVTALSRAWHRACLRCSGCGTGLGNQPGRIEEKEGSPWCRRCYQERWGITGGMGMTTRPGLY</sequence>